<sequence>MYYDSDPAYQVSVILHGKTRKTPWNLHQAYYSKEFLGFFYKDPWLPSTF</sequence>
<dbReference type="RefSeq" id="WP_162534107.1">
    <property type="nucleotide sequence ID" value="NZ_CP029619.1"/>
</dbReference>
<organism evidence="1 2">
    <name type="scientific">Candidatus Cardinium hertigii</name>
    <dbReference type="NCBI Taxonomy" id="247481"/>
    <lineage>
        <taxon>Bacteria</taxon>
        <taxon>Pseudomonadati</taxon>
        <taxon>Bacteroidota</taxon>
        <taxon>Cytophagia</taxon>
        <taxon>Cytophagales</taxon>
        <taxon>Amoebophilaceae</taxon>
        <taxon>Candidatus Cardinium</taxon>
    </lineage>
</organism>
<name>A0A2Z3LH05_9BACT</name>
<evidence type="ECO:0000313" key="2">
    <source>
        <dbReference type="Proteomes" id="UP000245872"/>
    </source>
</evidence>
<dbReference type="Proteomes" id="UP000245872">
    <property type="component" value="Chromosome"/>
</dbReference>
<evidence type="ECO:0000313" key="1">
    <source>
        <dbReference type="EMBL" id="AWN81694.1"/>
    </source>
</evidence>
<proteinExistence type="predicted"/>
<dbReference type="KEGG" id="cher:DK880_00366"/>
<accession>A0A2Z3LH05</accession>
<dbReference type="AlphaFoldDB" id="A0A2Z3LH05"/>
<keyword evidence="2" id="KW-1185">Reference proteome</keyword>
<gene>
    <name evidence="1" type="ORF">DK880_00366</name>
</gene>
<dbReference type="EMBL" id="CP029619">
    <property type="protein sequence ID" value="AWN81694.1"/>
    <property type="molecule type" value="Genomic_DNA"/>
</dbReference>
<reference evidence="1 2" key="1">
    <citation type="submission" date="2018-05" db="EMBL/GenBank/DDBJ databases">
        <title>Candidatus Cardinium hertigii Genome Assembly.</title>
        <authorList>
            <person name="Showmaker K.C."/>
            <person name="Walden K.O."/>
            <person name="Fields C.J."/>
            <person name="Lambert K.N."/>
            <person name="Hudson M.E."/>
        </authorList>
    </citation>
    <scope>NUCLEOTIDE SEQUENCE [LARGE SCALE GENOMIC DNA]</scope>
    <source>
        <strain evidence="2">cHgTN10</strain>
    </source>
</reference>
<protein>
    <submittedName>
        <fullName evidence="1">Uncharacterized protein</fullName>
    </submittedName>
</protein>